<reference evidence="3 4" key="1">
    <citation type="submission" date="2024-01" db="EMBL/GenBank/DDBJ databases">
        <authorList>
            <person name="Waweru B."/>
        </authorList>
    </citation>
    <scope>NUCLEOTIDE SEQUENCE [LARGE SCALE GENOMIC DNA]</scope>
</reference>
<sequence length="471" mass="52633">MAMETHYLHAVFFLVNVIVLSVSGATGTKQYGSAVGDPGMKRDGLRVAFEAWNFCNEVGQEAPGMGSPRAADCFDLSSKNKHHTRKRTVLKSSSLKHKVSEAENKLGVSQPFPGLAPGATDNADLYAAQKELYLGSLCQVEDTPMPWQFWMVMLKNGNYDTKSGLCPRNGKKVPPFSRGRFPCFGKGCMNQPILYHQQTQLLDGGIMRGSFNGTYELGSHIGSGLDGISFYEVVWQKKVGSGSWVFSHKLKTSKKYPWLMLYLRADATKGFSGGYHYDTRGMLKILPESPDFKNDGTPCDGDVLTDITRYCEMIINPETQAWCSPTNLGNCPPYHITPNNTKIYRNDTAKFPYRAYHYYCAPENAQFLEKPVSTCDPYSNPQAQELVQLLPHPIWAEYGYPTKRGDGWVGDAKTWELDVGGLASRLYFYQDPGTPPARRIWTSIDTGTEIFVSDKDEVAEWTISNFDVILT</sequence>
<dbReference type="EMBL" id="CAWUPB010001173">
    <property type="protein sequence ID" value="CAK7348526.1"/>
    <property type="molecule type" value="Genomic_DNA"/>
</dbReference>
<proteinExistence type="predicted"/>
<accession>A0AAV1SDR5</accession>
<dbReference type="PANTHER" id="PTHR33916:SF8">
    <property type="entry name" value="OS05G0272800 PROTEIN"/>
    <property type="match status" value="1"/>
</dbReference>
<keyword evidence="1" id="KW-0732">Signal</keyword>
<evidence type="ECO:0000256" key="1">
    <source>
        <dbReference type="SAM" id="SignalP"/>
    </source>
</evidence>
<dbReference type="Pfam" id="PF24804">
    <property type="entry name" value="DUF7705"/>
    <property type="match status" value="1"/>
</dbReference>
<dbReference type="Proteomes" id="UP001314170">
    <property type="component" value="Unassembled WGS sequence"/>
</dbReference>
<feature type="chain" id="PRO_5043751841" description="DUF7705 domain-containing protein" evidence="1">
    <location>
        <begin position="25"/>
        <end position="471"/>
    </location>
</feature>
<evidence type="ECO:0000313" key="4">
    <source>
        <dbReference type="Proteomes" id="UP001314170"/>
    </source>
</evidence>
<feature type="domain" description="DUF7705" evidence="2">
    <location>
        <begin position="33"/>
        <end position="293"/>
    </location>
</feature>
<protein>
    <recommendedName>
        <fullName evidence="2">DUF7705 domain-containing protein</fullName>
    </recommendedName>
</protein>
<name>A0AAV1SDR5_9ROSI</name>
<gene>
    <name evidence="3" type="ORF">DCAF_LOCUS21227</name>
</gene>
<dbReference type="PANTHER" id="PTHR33916">
    <property type="entry name" value="EXPANSIN-LIKE EG45 DOMAIN-CONTAINING PROTEIN"/>
    <property type="match status" value="1"/>
</dbReference>
<feature type="signal peptide" evidence="1">
    <location>
        <begin position="1"/>
        <end position="24"/>
    </location>
</feature>
<comment type="caution">
    <text evidence="3">The sequence shown here is derived from an EMBL/GenBank/DDBJ whole genome shotgun (WGS) entry which is preliminary data.</text>
</comment>
<evidence type="ECO:0000259" key="2">
    <source>
        <dbReference type="Pfam" id="PF24804"/>
    </source>
</evidence>
<dbReference type="AlphaFoldDB" id="A0AAV1SDR5"/>
<organism evidence="3 4">
    <name type="scientific">Dovyalis caffra</name>
    <dbReference type="NCBI Taxonomy" id="77055"/>
    <lineage>
        <taxon>Eukaryota</taxon>
        <taxon>Viridiplantae</taxon>
        <taxon>Streptophyta</taxon>
        <taxon>Embryophyta</taxon>
        <taxon>Tracheophyta</taxon>
        <taxon>Spermatophyta</taxon>
        <taxon>Magnoliopsida</taxon>
        <taxon>eudicotyledons</taxon>
        <taxon>Gunneridae</taxon>
        <taxon>Pentapetalae</taxon>
        <taxon>rosids</taxon>
        <taxon>fabids</taxon>
        <taxon>Malpighiales</taxon>
        <taxon>Salicaceae</taxon>
        <taxon>Flacourtieae</taxon>
        <taxon>Dovyalis</taxon>
    </lineage>
</organism>
<keyword evidence="4" id="KW-1185">Reference proteome</keyword>
<evidence type="ECO:0000313" key="3">
    <source>
        <dbReference type="EMBL" id="CAK7348526.1"/>
    </source>
</evidence>
<dbReference type="InterPro" id="IPR056122">
    <property type="entry name" value="DUF7705"/>
</dbReference>